<dbReference type="InterPro" id="IPR036388">
    <property type="entry name" value="WH-like_DNA-bd_sf"/>
</dbReference>
<evidence type="ECO:0008006" key="4">
    <source>
        <dbReference type="Google" id="ProtNLM"/>
    </source>
</evidence>
<accession>A0A4R4MPH7</accession>
<dbReference type="AlphaFoldDB" id="A0A4R4MPH7"/>
<name>A0A4R4MPH7_9ACTN</name>
<proteinExistence type="predicted"/>
<protein>
    <recommendedName>
        <fullName evidence="4">ArsR family transcriptional regulator</fullName>
    </recommendedName>
</protein>
<organism evidence="2 3">
    <name type="scientific">Nonomuraea longispora</name>
    <dbReference type="NCBI Taxonomy" id="1848320"/>
    <lineage>
        <taxon>Bacteria</taxon>
        <taxon>Bacillati</taxon>
        <taxon>Actinomycetota</taxon>
        <taxon>Actinomycetes</taxon>
        <taxon>Streptosporangiales</taxon>
        <taxon>Streptosporangiaceae</taxon>
        <taxon>Nonomuraea</taxon>
    </lineage>
</organism>
<sequence>MAQRGEQERHPARRRDRRAQPERRAYSPQLAHRARQQPAQAHGAHEPGANQHLTALRRAGLCTAHRTGRYVLYARTATAEALPERGERYLDETPTPRSNSR</sequence>
<dbReference type="SUPFAM" id="SSF46785">
    <property type="entry name" value="Winged helix' DNA-binding domain"/>
    <property type="match status" value="1"/>
</dbReference>
<keyword evidence="3" id="KW-1185">Reference proteome</keyword>
<dbReference type="Gene3D" id="1.10.10.10">
    <property type="entry name" value="Winged helix-like DNA-binding domain superfamily/Winged helix DNA-binding domain"/>
    <property type="match status" value="1"/>
</dbReference>
<gene>
    <name evidence="2" type="ORF">E1267_39320</name>
</gene>
<feature type="compositionally biased region" description="Basic and acidic residues" evidence="1">
    <location>
        <begin position="1"/>
        <end position="10"/>
    </location>
</feature>
<comment type="caution">
    <text evidence="2">The sequence shown here is derived from an EMBL/GenBank/DDBJ whole genome shotgun (WGS) entry which is preliminary data.</text>
</comment>
<dbReference type="Proteomes" id="UP000295157">
    <property type="component" value="Unassembled WGS sequence"/>
</dbReference>
<feature type="region of interest" description="Disordered" evidence="1">
    <location>
        <begin position="1"/>
        <end position="52"/>
    </location>
</feature>
<dbReference type="EMBL" id="SMJZ01000253">
    <property type="protein sequence ID" value="TDB97908.1"/>
    <property type="molecule type" value="Genomic_DNA"/>
</dbReference>
<evidence type="ECO:0000313" key="3">
    <source>
        <dbReference type="Proteomes" id="UP000295157"/>
    </source>
</evidence>
<reference evidence="2 3" key="1">
    <citation type="submission" date="2019-02" db="EMBL/GenBank/DDBJ databases">
        <title>Draft genome sequences of novel Actinobacteria.</title>
        <authorList>
            <person name="Sahin N."/>
            <person name="Ay H."/>
            <person name="Saygin H."/>
        </authorList>
    </citation>
    <scope>NUCLEOTIDE SEQUENCE [LARGE SCALE GENOMIC DNA]</scope>
    <source>
        <strain evidence="2 3">KC201</strain>
    </source>
</reference>
<dbReference type="OrthoDB" id="3460651at2"/>
<evidence type="ECO:0000313" key="2">
    <source>
        <dbReference type="EMBL" id="TDB97908.1"/>
    </source>
</evidence>
<feature type="region of interest" description="Disordered" evidence="1">
    <location>
        <begin position="79"/>
        <end position="101"/>
    </location>
</feature>
<dbReference type="InterPro" id="IPR036390">
    <property type="entry name" value="WH_DNA-bd_sf"/>
</dbReference>
<feature type="compositionally biased region" description="Basic and acidic residues" evidence="1">
    <location>
        <begin position="82"/>
        <end position="91"/>
    </location>
</feature>
<feature type="compositionally biased region" description="Low complexity" evidence="1">
    <location>
        <begin position="28"/>
        <end position="42"/>
    </location>
</feature>
<evidence type="ECO:0000256" key="1">
    <source>
        <dbReference type="SAM" id="MobiDB-lite"/>
    </source>
</evidence>